<keyword evidence="3" id="KW-0812">Transmembrane</keyword>
<keyword evidence="6" id="KW-1185">Reference proteome</keyword>
<dbReference type="Proteomes" id="UP001229421">
    <property type="component" value="Unassembled WGS sequence"/>
</dbReference>
<evidence type="ECO:0000256" key="2">
    <source>
        <dbReference type="ARBA" id="ARBA00022734"/>
    </source>
</evidence>
<reference evidence="5" key="1">
    <citation type="journal article" date="2023" name="bioRxiv">
        <title>Improved chromosome-level genome assembly for marigold (Tagetes erecta).</title>
        <authorList>
            <person name="Jiang F."/>
            <person name="Yuan L."/>
            <person name="Wang S."/>
            <person name="Wang H."/>
            <person name="Xu D."/>
            <person name="Wang A."/>
            <person name="Fan W."/>
        </authorList>
    </citation>
    <scope>NUCLEOTIDE SEQUENCE</scope>
    <source>
        <strain evidence="5">WSJ</strain>
        <tissue evidence="5">Leaf</tissue>
    </source>
</reference>
<dbReference type="AlphaFoldDB" id="A0AAD8JRE1"/>
<name>A0AAD8JRE1_TARER</name>
<dbReference type="InterPro" id="IPR050258">
    <property type="entry name" value="Leguminous_Lectin"/>
</dbReference>
<dbReference type="InterPro" id="IPR001220">
    <property type="entry name" value="Legume_lectin_dom"/>
</dbReference>
<evidence type="ECO:0000313" key="5">
    <source>
        <dbReference type="EMBL" id="KAK1409400.1"/>
    </source>
</evidence>
<comment type="similarity">
    <text evidence="1">Belongs to the leguminous lectin family.</text>
</comment>
<feature type="transmembrane region" description="Helical" evidence="3">
    <location>
        <begin position="283"/>
        <end position="305"/>
    </location>
</feature>
<accession>A0AAD8JRE1</accession>
<dbReference type="InterPro" id="IPR013320">
    <property type="entry name" value="ConA-like_dom_sf"/>
</dbReference>
<sequence>MHDASAYSELLVWSKKKKQEVKFFAKSPLMMDWFSVLVPTLLILSLSATHTFATSIQFPNHNSPSEAGALLLGDAHFVGDENAVQLNRPTPSSSGVMFTNTHFNFSSSTSLSTHFTFQIGNSIALVIIPAHFPLAKNMSFELINANRFLGIEFIPNVCSISVSRVSNVSKSVNELKDGVKLSAWIDYRAILKRLDVRLTKLGDSKPVEPLISYRVDLGEILKGGEVLLGLVSFNGNRERVAYVYSWSSEVKDVPKWMHSIPVDPKKHSAVQASKENGSVVSGFFFATGCGLLAASVMFLVWSYVVDWRKAQQETSVCPIDFKYEKIDVVEVKNSEAAMK</sequence>
<dbReference type="GO" id="GO:0030246">
    <property type="term" value="F:carbohydrate binding"/>
    <property type="evidence" value="ECO:0007669"/>
    <property type="project" value="UniProtKB-KW"/>
</dbReference>
<dbReference type="SUPFAM" id="SSF49899">
    <property type="entry name" value="Concanavalin A-like lectins/glucanases"/>
    <property type="match status" value="1"/>
</dbReference>
<keyword evidence="3" id="KW-1133">Transmembrane helix</keyword>
<evidence type="ECO:0000313" key="6">
    <source>
        <dbReference type="Proteomes" id="UP001229421"/>
    </source>
</evidence>
<evidence type="ECO:0000256" key="1">
    <source>
        <dbReference type="ARBA" id="ARBA00007606"/>
    </source>
</evidence>
<proteinExistence type="inferred from homology"/>
<evidence type="ECO:0000259" key="4">
    <source>
        <dbReference type="Pfam" id="PF00139"/>
    </source>
</evidence>
<dbReference type="EMBL" id="JAUHHV010000010">
    <property type="protein sequence ID" value="KAK1409400.1"/>
    <property type="molecule type" value="Genomic_DNA"/>
</dbReference>
<dbReference type="Pfam" id="PF00139">
    <property type="entry name" value="Lectin_legB"/>
    <property type="match status" value="1"/>
</dbReference>
<dbReference type="PANTHER" id="PTHR32401:SF54">
    <property type="entry name" value="L-TYPE LECTIN-DOMAIN CONTAINING RECEPTOR KINASE S.4-LIKE"/>
    <property type="match status" value="1"/>
</dbReference>
<dbReference type="Gene3D" id="2.60.120.200">
    <property type="match status" value="1"/>
</dbReference>
<organism evidence="5 6">
    <name type="scientific">Tagetes erecta</name>
    <name type="common">African marigold</name>
    <dbReference type="NCBI Taxonomy" id="13708"/>
    <lineage>
        <taxon>Eukaryota</taxon>
        <taxon>Viridiplantae</taxon>
        <taxon>Streptophyta</taxon>
        <taxon>Embryophyta</taxon>
        <taxon>Tracheophyta</taxon>
        <taxon>Spermatophyta</taxon>
        <taxon>Magnoliopsida</taxon>
        <taxon>eudicotyledons</taxon>
        <taxon>Gunneridae</taxon>
        <taxon>Pentapetalae</taxon>
        <taxon>asterids</taxon>
        <taxon>campanulids</taxon>
        <taxon>Asterales</taxon>
        <taxon>Asteraceae</taxon>
        <taxon>Asteroideae</taxon>
        <taxon>Heliantheae alliance</taxon>
        <taxon>Tageteae</taxon>
        <taxon>Tagetes</taxon>
    </lineage>
</organism>
<feature type="domain" description="Legume lectin" evidence="4">
    <location>
        <begin position="57"/>
        <end position="258"/>
    </location>
</feature>
<keyword evidence="3" id="KW-0472">Membrane</keyword>
<gene>
    <name evidence="5" type="ORF">QVD17_35926</name>
</gene>
<keyword evidence="2" id="KW-0430">Lectin</keyword>
<dbReference type="PANTHER" id="PTHR32401">
    <property type="entry name" value="CONCANAVALIN A-LIKE LECTIN FAMILY PROTEIN"/>
    <property type="match status" value="1"/>
</dbReference>
<comment type="caution">
    <text evidence="5">The sequence shown here is derived from an EMBL/GenBank/DDBJ whole genome shotgun (WGS) entry which is preliminary data.</text>
</comment>
<protein>
    <recommendedName>
        <fullName evidence="4">Legume lectin domain-containing protein</fullName>
    </recommendedName>
</protein>
<evidence type="ECO:0000256" key="3">
    <source>
        <dbReference type="SAM" id="Phobius"/>
    </source>
</evidence>